<feature type="chain" id="PRO_5024804861" evidence="1">
    <location>
        <begin position="19"/>
        <end position="196"/>
    </location>
</feature>
<keyword evidence="3" id="KW-1185">Reference proteome</keyword>
<dbReference type="Proteomes" id="UP000326565">
    <property type="component" value="Unassembled WGS sequence"/>
</dbReference>
<reference evidence="2 3" key="1">
    <citation type="submission" date="2019-04" db="EMBL/GenBank/DDBJ databases">
        <title>Friends and foes A comparative genomics study of 23 Aspergillus species from section Flavi.</title>
        <authorList>
            <consortium name="DOE Joint Genome Institute"/>
            <person name="Kjaerbolling I."/>
            <person name="Vesth T."/>
            <person name="Frisvad J.C."/>
            <person name="Nybo J.L."/>
            <person name="Theobald S."/>
            <person name="Kildgaard S."/>
            <person name="Isbrandt T."/>
            <person name="Kuo A."/>
            <person name="Sato A."/>
            <person name="Lyhne E.K."/>
            <person name="Kogle M.E."/>
            <person name="Wiebenga A."/>
            <person name="Kun R.S."/>
            <person name="Lubbers R.J."/>
            <person name="Makela M.R."/>
            <person name="Barry K."/>
            <person name="Chovatia M."/>
            <person name="Clum A."/>
            <person name="Daum C."/>
            <person name="Haridas S."/>
            <person name="He G."/>
            <person name="LaButti K."/>
            <person name="Lipzen A."/>
            <person name="Mondo S."/>
            <person name="Riley R."/>
            <person name="Salamov A."/>
            <person name="Simmons B.A."/>
            <person name="Magnuson J.K."/>
            <person name="Henrissat B."/>
            <person name="Mortensen U.H."/>
            <person name="Larsen T.O."/>
            <person name="Devries R.P."/>
            <person name="Grigoriev I.V."/>
            <person name="Machida M."/>
            <person name="Baker S.E."/>
            <person name="Andersen M.R."/>
        </authorList>
    </citation>
    <scope>NUCLEOTIDE SEQUENCE [LARGE SCALE GENOMIC DNA]</scope>
    <source>
        <strain evidence="2 3">CBS 151.66</strain>
    </source>
</reference>
<keyword evidence="1" id="KW-0732">Signal</keyword>
<evidence type="ECO:0000256" key="1">
    <source>
        <dbReference type="SAM" id="SignalP"/>
    </source>
</evidence>
<evidence type="ECO:0000313" key="2">
    <source>
        <dbReference type="EMBL" id="KAB8077416.1"/>
    </source>
</evidence>
<organism evidence="2 3">
    <name type="scientific">Aspergillus leporis</name>
    <dbReference type="NCBI Taxonomy" id="41062"/>
    <lineage>
        <taxon>Eukaryota</taxon>
        <taxon>Fungi</taxon>
        <taxon>Dikarya</taxon>
        <taxon>Ascomycota</taxon>
        <taxon>Pezizomycotina</taxon>
        <taxon>Eurotiomycetes</taxon>
        <taxon>Eurotiomycetidae</taxon>
        <taxon>Eurotiales</taxon>
        <taxon>Aspergillaceae</taxon>
        <taxon>Aspergillus</taxon>
        <taxon>Aspergillus subgen. Circumdati</taxon>
    </lineage>
</organism>
<name>A0A5N5X9W9_9EURO</name>
<sequence>MKFFIPCIAAIFATGVLAAPTPAAEASLEQRADRGQYSVPGLGAKKQAILKAGGNSLDMAIAMLEIDDMNTSHYPYGDAKVKDAANFGLFKQNWGQLRECAHRYGFKGKSEAQWNEGAVLNSNVYADVASRWDCQNYYGYDRWFAGHRNGASGLANPNTPDIKTYRNAVHWIKSQIDSNPKYKTDDTRFWVDVVAI</sequence>
<gene>
    <name evidence="2" type="ORF">BDV29DRAFT_59498</name>
</gene>
<dbReference type="EMBL" id="ML732169">
    <property type="protein sequence ID" value="KAB8077416.1"/>
    <property type="molecule type" value="Genomic_DNA"/>
</dbReference>
<accession>A0A5N5X9W9</accession>
<protein>
    <submittedName>
        <fullName evidence="2">Uncharacterized protein</fullName>
    </submittedName>
</protein>
<proteinExistence type="predicted"/>
<feature type="signal peptide" evidence="1">
    <location>
        <begin position="1"/>
        <end position="18"/>
    </location>
</feature>
<dbReference type="AlphaFoldDB" id="A0A5N5X9W9"/>
<dbReference type="Pfam" id="PF21087">
    <property type="entry name" value="Glyco_hydro_134"/>
    <property type="match status" value="1"/>
</dbReference>
<dbReference type="OrthoDB" id="2888121at2759"/>
<evidence type="ECO:0000313" key="3">
    <source>
        <dbReference type="Proteomes" id="UP000326565"/>
    </source>
</evidence>
<dbReference type="InterPro" id="IPR049168">
    <property type="entry name" value="Glyco_hydro_134"/>
</dbReference>